<evidence type="ECO:0000256" key="3">
    <source>
        <dbReference type="ARBA" id="ARBA00043969"/>
    </source>
</evidence>
<dbReference type="GO" id="GO:0005840">
    <property type="term" value="C:ribosome"/>
    <property type="evidence" value="ECO:0007669"/>
    <property type="project" value="UniProtKB-KW"/>
</dbReference>
<gene>
    <name evidence="6" type="ORF">F383_02686</name>
</gene>
<evidence type="ECO:0000256" key="4">
    <source>
        <dbReference type="RuleBase" id="RU368055"/>
    </source>
</evidence>
<dbReference type="GO" id="GO:0006412">
    <property type="term" value="P:translation"/>
    <property type="evidence" value="ECO:0007669"/>
    <property type="project" value="InterPro"/>
</dbReference>
<dbReference type="AlphaFoldDB" id="A0A0B0PBU2"/>
<evidence type="ECO:0000256" key="2">
    <source>
        <dbReference type="ARBA" id="ARBA00023274"/>
    </source>
</evidence>
<name>A0A0B0PBU2_GOSAR</name>
<dbReference type="GO" id="GO:0003735">
    <property type="term" value="F:structural constituent of ribosome"/>
    <property type="evidence" value="ECO:0007669"/>
    <property type="project" value="UniProtKB-UniRule"/>
</dbReference>
<protein>
    <recommendedName>
        <fullName evidence="4">60S ribosomal protein L41</fullName>
    </recommendedName>
</protein>
<proteinExistence type="inferred from homology"/>
<comment type="similarity">
    <text evidence="3 4">Belongs to the eukaryotic ribosomal protein eS32 family.</text>
</comment>
<organism evidence="6 7">
    <name type="scientific">Gossypium arboreum</name>
    <name type="common">Tree cotton</name>
    <name type="synonym">Gossypium nanking</name>
    <dbReference type="NCBI Taxonomy" id="29729"/>
    <lineage>
        <taxon>Eukaryota</taxon>
        <taxon>Viridiplantae</taxon>
        <taxon>Streptophyta</taxon>
        <taxon>Embryophyta</taxon>
        <taxon>Tracheophyta</taxon>
        <taxon>Spermatophyta</taxon>
        <taxon>Magnoliopsida</taxon>
        <taxon>eudicotyledons</taxon>
        <taxon>Gunneridae</taxon>
        <taxon>Pentapetalae</taxon>
        <taxon>rosids</taxon>
        <taxon>malvids</taxon>
        <taxon>Malvales</taxon>
        <taxon>Malvaceae</taxon>
        <taxon>Malvoideae</taxon>
        <taxon>Gossypium</taxon>
    </lineage>
</organism>
<reference evidence="7" key="1">
    <citation type="submission" date="2014-09" db="EMBL/GenBank/DDBJ databases">
        <authorList>
            <person name="Mudge J."/>
            <person name="Ramaraj T."/>
            <person name="Lindquist I.E."/>
            <person name="Bharti A.K."/>
            <person name="Sundararajan A."/>
            <person name="Cameron C.T."/>
            <person name="Woodward J.E."/>
            <person name="May G.D."/>
            <person name="Brubaker C."/>
            <person name="Broadhvest J."/>
            <person name="Wilkins T.A."/>
        </authorList>
    </citation>
    <scope>NUCLEOTIDE SEQUENCE</scope>
    <source>
        <strain evidence="7">cv. AKA8401</strain>
    </source>
</reference>
<comment type="subunit">
    <text evidence="4">Component of the large ribosomal subunit.</text>
</comment>
<evidence type="ECO:0000313" key="7">
    <source>
        <dbReference type="Proteomes" id="UP000032142"/>
    </source>
</evidence>
<evidence type="ECO:0000313" key="6">
    <source>
        <dbReference type="EMBL" id="KHG21789.1"/>
    </source>
</evidence>
<feature type="region of interest" description="Disordered" evidence="5">
    <location>
        <begin position="1"/>
        <end position="22"/>
    </location>
</feature>
<sequence>MRAKWKKKRMRRLKRKRRKMRQRSKTVELDGFHLGSGLGRVQVVSSLLSNRVGSWVRSGLGPFRVVGVVFSCSDIIERFGSISRLICIQQC</sequence>
<accession>A0A0B0PBU2</accession>
<keyword evidence="2 4" id="KW-0687">Ribonucleoprotein</keyword>
<keyword evidence="1 4" id="KW-0689">Ribosomal protein</keyword>
<evidence type="ECO:0000256" key="1">
    <source>
        <dbReference type="ARBA" id="ARBA00022980"/>
    </source>
</evidence>
<dbReference type="EMBL" id="KN419631">
    <property type="protein sequence ID" value="KHG21789.1"/>
    <property type="molecule type" value="Genomic_DNA"/>
</dbReference>
<dbReference type="Proteomes" id="UP000032142">
    <property type="component" value="Unassembled WGS sequence"/>
</dbReference>
<dbReference type="Pfam" id="PF05162">
    <property type="entry name" value="Ribosomal_L41"/>
    <property type="match status" value="1"/>
</dbReference>
<dbReference type="GO" id="GO:1990904">
    <property type="term" value="C:ribonucleoprotein complex"/>
    <property type="evidence" value="ECO:0007669"/>
    <property type="project" value="UniProtKB-KW"/>
</dbReference>
<evidence type="ECO:0000256" key="5">
    <source>
        <dbReference type="SAM" id="MobiDB-lite"/>
    </source>
</evidence>
<dbReference type="InterPro" id="IPR007836">
    <property type="entry name" value="Ribosomal_eS32"/>
</dbReference>
<keyword evidence="7" id="KW-1185">Reference proteome</keyword>